<reference evidence="3 4" key="1">
    <citation type="submission" date="2013-11" db="EMBL/GenBank/DDBJ databases">
        <title>The Genome Sequence of Phytophthora parasitica P1976.</title>
        <authorList>
            <consortium name="The Broad Institute Genomics Platform"/>
            <person name="Russ C."/>
            <person name="Tyler B."/>
            <person name="Panabieres F."/>
            <person name="Shan W."/>
            <person name="Tripathy S."/>
            <person name="Grunwald N."/>
            <person name="Machado M."/>
            <person name="Johnson C.S."/>
            <person name="Walker B."/>
            <person name="Young S."/>
            <person name="Zeng Q."/>
            <person name="Gargeya S."/>
            <person name="Fitzgerald M."/>
            <person name="Haas B."/>
            <person name="Abouelleil A."/>
            <person name="Allen A.W."/>
            <person name="Alvarado L."/>
            <person name="Arachchi H.M."/>
            <person name="Berlin A.M."/>
            <person name="Chapman S.B."/>
            <person name="Gainer-Dewar J."/>
            <person name="Goldberg J."/>
            <person name="Griggs A."/>
            <person name="Gujja S."/>
            <person name="Hansen M."/>
            <person name="Howarth C."/>
            <person name="Imamovic A."/>
            <person name="Ireland A."/>
            <person name="Larimer J."/>
            <person name="McCowan C."/>
            <person name="Murphy C."/>
            <person name="Pearson M."/>
            <person name="Poon T.W."/>
            <person name="Priest M."/>
            <person name="Roberts A."/>
            <person name="Saif S."/>
            <person name="Shea T."/>
            <person name="Sisk P."/>
            <person name="Sykes S."/>
            <person name="Wortman J."/>
            <person name="Nusbaum C."/>
            <person name="Birren B."/>
        </authorList>
    </citation>
    <scope>NUCLEOTIDE SEQUENCE [LARGE SCALE GENOMIC DNA]</scope>
    <source>
        <strain evidence="3 4">P1976</strain>
    </source>
</reference>
<dbReference type="Proteomes" id="UP000028582">
    <property type="component" value="Unassembled WGS sequence"/>
</dbReference>
<evidence type="ECO:0000313" key="3">
    <source>
        <dbReference type="EMBL" id="ETO76152.1"/>
    </source>
</evidence>
<evidence type="ECO:0000313" key="4">
    <source>
        <dbReference type="Proteomes" id="UP000028582"/>
    </source>
</evidence>
<feature type="signal peptide" evidence="2">
    <location>
        <begin position="1"/>
        <end position="23"/>
    </location>
</feature>
<evidence type="ECO:0000256" key="1">
    <source>
        <dbReference type="SAM" id="MobiDB-lite"/>
    </source>
</evidence>
<dbReference type="EMBL" id="ANJA01001598">
    <property type="protein sequence ID" value="ETO76152.1"/>
    <property type="molecule type" value="Genomic_DNA"/>
</dbReference>
<feature type="chain" id="PRO_5001753891" evidence="2">
    <location>
        <begin position="24"/>
        <end position="145"/>
    </location>
</feature>
<organism evidence="3 4">
    <name type="scientific">Phytophthora nicotianae P1976</name>
    <dbReference type="NCBI Taxonomy" id="1317066"/>
    <lineage>
        <taxon>Eukaryota</taxon>
        <taxon>Sar</taxon>
        <taxon>Stramenopiles</taxon>
        <taxon>Oomycota</taxon>
        <taxon>Peronosporomycetes</taxon>
        <taxon>Peronosporales</taxon>
        <taxon>Peronosporaceae</taxon>
        <taxon>Phytophthora</taxon>
    </lineage>
</organism>
<proteinExistence type="predicted"/>
<dbReference type="OrthoDB" id="97788at2759"/>
<accession>A0A081AB91</accession>
<protein>
    <submittedName>
        <fullName evidence="3">Uncharacterized protein</fullName>
    </submittedName>
</protein>
<name>A0A081AB91_PHYNI</name>
<feature type="region of interest" description="Disordered" evidence="1">
    <location>
        <begin position="77"/>
        <end position="108"/>
    </location>
</feature>
<evidence type="ECO:0000256" key="2">
    <source>
        <dbReference type="SAM" id="SignalP"/>
    </source>
</evidence>
<dbReference type="AlphaFoldDB" id="A0A081AB91"/>
<sequence>MGVMNKFFVYAKLVVLLTIRMTAKLLQMGTSQLAEMTRRLVGKSRVDLQNGDQQLLNTESIDDAVEKDLTDEWVAVSDEDNWEPGGKNLLDTNRKPSHRVSESSTEDELIEFSDGEEPTALLHSIKRDRAATKLISPESATMVLR</sequence>
<gene>
    <name evidence="3" type="ORF">F444_08430</name>
</gene>
<keyword evidence="2" id="KW-0732">Signal</keyword>
<comment type="caution">
    <text evidence="3">The sequence shown here is derived from an EMBL/GenBank/DDBJ whole genome shotgun (WGS) entry which is preliminary data.</text>
</comment>